<protein>
    <submittedName>
        <fullName evidence="1">Uncharacterized protein</fullName>
    </submittedName>
</protein>
<comment type="caution">
    <text evidence="1">The sequence shown here is derived from an EMBL/GenBank/DDBJ whole genome shotgun (WGS) entry which is preliminary data.</text>
</comment>
<proteinExistence type="predicted"/>
<accession>A0A0L0NR00</accession>
<reference evidence="2" key="1">
    <citation type="journal article" date="2015" name="BMC Genomics">
        <title>Draft genome of a commonly misdiagnosed multidrug resistant pathogen Candida auris.</title>
        <authorList>
            <person name="Chatterjee S."/>
            <person name="Alampalli S.V."/>
            <person name="Nageshan R.K."/>
            <person name="Chettiar S.T."/>
            <person name="Joshi S."/>
            <person name="Tatu U.S."/>
        </authorList>
    </citation>
    <scope>NUCLEOTIDE SEQUENCE [LARGE SCALE GENOMIC DNA]</scope>
    <source>
        <strain evidence="2">6684</strain>
    </source>
</reference>
<dbReference type="EMBL" id="LGST01000052">
    <property type="protein sequence ID" value="KND96592.1"/>
    <property type="molecule type" value="Genomic_DNA"/>
</dbReference>
<organism evidence="1 2">
    <name type="scientific">Candidozyma auris</name>
    <name type="common">Yeast</name>
    <name type="synonym">Candida auris</name>
    <dbReference type="NCBI Taxonomy" id="498019"/>
    <lineage>
        <taxon>Eukaryota</taxon>
        <taxon>Fungi</taxon>
        <taxon>Dikarya</taxon>
        <taxon>Ascomycota</taxon>
        <taxon>Saccharomycotina</taxon>
        <taxon>Pichiomycetes</taxon>
        <taxon>Metschnikowiaceae</taxon>
        <taxon>Candidozyma</taxon>
    </lineage>
</organism>
<dbReference type="Proteomes" id="UP000037122">
    <property type="component" value="Unassembled WGS sequence"/>
</dbReference>
<dbReference type="AlphaFoldDB" id="A0A0L0NR00"/>
<name>A0A0L0NR00_CANAR</name>
<dbReference type="VEuPathDB" id="FungiDB:QG37_07032"/>
<gene>
    <name evidence="1" type="ORF">QG37_07032</name>
</gene>
<evidence type="ECO:0000313" key="1">
    <source>
        <dbReference type="EMBL" id="KND96592.1"/>
    </source>
</evidence>
<evidence type="ECO:0000313" key="2">
    <source>
        <dbReference type="Proteomes" id="UP000037122"/>
    </source>
</evidence>
<sequence length="58" mass="6994">MVDSRSEQSPASLGFYIAKVQEIFYIDQLVFEFETCRYMYFFSDVITFWTDFLLDARL</sequence>